<dbReference type="PANTHER" id="PTHR33495">
    <property type="entry name" value="ANTI-SIGMA FACTOR ANTAGONIST TM_1081-RELATED-RELATED"/>
    <property type="match status" value="1"/>
</dbReference>
<dbReference type="SUPFAM" id="SSF52091">
    <property type="entry name" value="SpoIIaa-like"/>
    <property type="match status" value="1"/>
</dbReference>
<dbReference type="RefSeq" id="WP_425343771.1">
    <property type="nucleotide sequence ID" value="NZ_JBGUBD010000001.1"/>
</dbReference>
<dbReference type="InterPro" id="IPR036513">
    <property type="entry name" value="STAS_dom_sf"/>
</dbReference>
<gene>
    <name evidence="4" type="ORF">ACERK3_00935</name>
</gene>
<evidence type="ECO:0000313" key="4">
    <source>
        <dbReference type="EMBL" id="MFA9476846.1"/>
    </source>
</evidence>
<name>A0ABV4U248_9BACT</name>
<keyword evidence="5" id="KW-1185">Reference proteome</keyword>
<evidence type="ECO:0000256" key="1">
    <source>
        <dbReference type="ARBA" id="ARBA00009013"/>
    </source>
</evidence>
<dbReference type="EMBL" id="JBGUBD010000001">
    <property type="protein sequence ID" value="MFA9476846.1"/>
    <property type="molecule type" value="Genomic_DNA"/>
</dbReference>
<dbReference type="Proteomes" id="UP001575105">
    <property type="component" value="Unassembled WGS sequence"/>
</dbReference>
<dbReference type="InterPro" id="IPR002645">
    <property type="entry name" value="STAS_dom"/>
</dbReference>
<dbReference type="NCBIfam" id="TIGR00377">
    <property type="entry name" value="ant_ant_sig"/>
    <property type="match status" value="1"/>
</dbReference>
<comment type="caution">
    <text evidence="4">The sequence shown here is derived from an EMBL/GenBank/DDBJ whole genome shotgun (WGS) entry which is preliminary data.</text>
</comment>
<accession>A0ABV4U248</accession>
<feature type="domain" description="STAS" evidence="3">
    <location>
        <begin position="1"/>
        <end position="110"/>
    </location>
</feature>
<evidence type="ECO:0000259" key="3">
    <source>
        <dbReference type="PROSITE" id="PS50801"/>
    </source>
</evidence>
<dbReference type="PANTHER" id="PTHR33495:SF2">
    <property type="entry name" value="ANTI-SIGMA FACTOR ANTAGONIST TM_1081-RELATED"/>
    <property type="match status" value="1"/>
</dbReference>
<comment type="similarity">
    <text evidence="1 2">Belongs to the anti-sigma-factor antagonist family.</text>
</comment>
<evidence type="ECO:0000313" key="5">
    <source>
        <dbReference type="Proteomes" id="UP001575105"/>
    </source>
</evidence>
<sequence>MQIQEEKKGAVTVLRPAGPLTQQDAEQFKSRLLAVRDRSMGRFVVDVAGVPYVDSRGLEVLAEAHDELVKSGQSLKLCAVNETLREVLDLTEMASLFEQYEDAHSAVRSFL</sequence>
<proteinExistence type="inferred from homology"/>
<protein>
    <recommendedName>
        <fullName evidence="2">Anti-sigma factor antagonist</fullName>
    </recommendedName>
</protein>
<dbReference type="PROSITE" id="PS50801">
    <property type="entry name" value="STAS"/>
    <property type="match status" value="1"/>
</dbReference>
<dbReference type="Pfam" id="PF01740">
    <property type="entry name" value="STAS"/>
    <property type="match status" value="1"/>
</dbReference>
<organism evidence="4 5">
    <name type="scientific">Natronomicrosphaera hydrolytica</name>
    <dbReference type="NCBI Taxonomy" id="3242702"/>
    <lineage>
        <taxon>Bacteria</taxon>
        <taxon>Pseudomonadati</taxon>
        <taxon>Planctomycetota</taxon>
        <taxon>Phycisphaerae</taxon>
        <taxon>Phycisphaerales</taxon>
        <taxon>Phycisphaeraceae</taxon>
        <taxon>Natronomicrosphaera</taxon>
    </lineage>
</organism>
<dbReference type="Gene3D" id="3.30.750.24">
    <property type="entry name" value="STAS domain"/>
    <property type="match status" value="1"/>
</dbReference>
<evidence type="ECO:0000256" key="2">
    <source>
        <dbReference type="RuleBase" id="RU003749"/>
    </source>
</evidence>
<dbReference type="InterPro" id="IPR003658">
    <property type="entry name" value="Anti-sigma_ant"/>
</dbReference>
<reference evidence="4 5" key="1">
    <citation type="submission" date="2024-08" db="EMBL/GenBank/DDBJ databases">
        <title>Whole-genome sequencing of halo(alkali)philic microorganisms from hypersaline lakes.</title>
        <authorList>
            <person name="Sorokin D.Y."/>
            <person name="Merkel A.Y."/>
            <person name="Messina E."/>
            <person name="Yakimov M."/>
        </authorList>
    </citation>
    <scope>NUCLEOTIDE SEQUENCE [LARGE SCALE GENOMIC DNA]</scope>
    <source>
        <strain evidence="4 5">AB-hyl4</strain>
    </source>
</reference>
<dbReference type="CDD" id="cd07043">
    <property type="entry name" value="STAS_anti-anti-sigma_factors"/>
    <property type="match status" value="1"/>
</dbReference>